<organism evidence="1 2">
    <name type="scientific">Bosea thiooxidans</name>
    <dbReference type="NCBI Taxonomy" id="53254"/>
    <lineage>
        <taxon>Bacteria</taxon>
        <taxon>Pseudomonadati</taxon>
        <taxon>Pseudomonadota</taxon>
        <taxon>Alphaproteobacteria</taxon>
        <taxon>Hyphomicrobiales</taxon>
        <taxon>Boseaceae</taxon>
        <taxon>Bosea</taxon>
    </lineage>
</organism>
<evidence type="ECO:0000313" key="1">
    <source>
        <dbReference type="EMBL" id="SKB84962.1"/>
    </source>
</evidence>
<gene>
    <name evidence="1" type="ORF">SAMN05660750_02644</name>
</gene>
<dbReference type="EMBL" id="FUYX01000006">
    <property type="protein sequence ID" value="SKB84962.1"/>
    <property type="molecule type" value="Genomic_DNA"/>
</dbReference>
<dbReference type="AlphaFoldDB" id="A0A1T5ELM7"/>
<reference evidence="1 2" key="1">
    <citation type="submission" date="2017-02" db="EMBL/GenBank/DDBJ databases">
        <authorList>
            <person name="Peterson S.W."/>
        </authorList>
    </citation>
    <scope>NUCLEOTIDE SEQUENCE [LARGE SCALE GENOMIC DNA]</scope>
    <source>
        <strain evidence="1 2">DSM 9653</strain>
    </source>
</reference>
<dbReference type="RefSeq" id="WP_156367127.1">
    <property type="nucleotide sequence ID" value="NZ_FUYX01000006.1"/>
</dbReference>
<proteinExistence type="predicted"/>
<name>A0A1T5ELM7_9HYPH</name>
<sequence length="57" mass="6027">MANRAQSFKLRRAPGSAGAERPACAAVGLVDHVPGEQKTRLAAGVDIVLMLELRLLT</sequence>
<evidence type="ECO:0000313" key="2">
    <source>
        <dbReference type="Proteomes" id="UP000190130"/>
    </source>
</evidence>
<accession>A0A1T5ELM7</accession>
<dbReference type="Proteomes" id="UP000190130">
    <property type="component" value="Unassembled WGS sequence"/>
</dbReference>
<protein>
    <submittedName>
        <fullName evidence="1">Uncharacterized protein</fullName>
    </submittedName>
</protein>